<feature type="coiled-coil region" evidence="5">
    <location>
        <begin position="607"/>
        <end position="634"/>
    </location>
</feature>
<dbReference type="PANTHER" id="PTHR18934">
    <property type="entry name" value="ATP-DEPENDENT RNA HELICASE"/>
    <property type="match status" value="1"/>
</dbReference>
<dbReference type="InterPro" id="IPR007502">
    <property type="entry name" value="Helicase-assoc_dom"/>
</dbReference>
<dbReference type="OrthoDB" id="9808833at2"/>
<dbReference type="Gene3D" id="3.40.50.300">
    <property type="entry name" value="P-loop containing nucleotide triphosphate hydrolases"/>
    <property type="match status" value="2"/>
</dbReference>
<dbReference type="RefSeq" id="WP_149485697.1">
    <property type="nucleotide sequence ID" value="NZ_CP036150.1"/>
</dbReference>
<dbReference type="GO" id="GO:0003723">
    <property type="term" value="F:RNA binding"/>
    <property type="evidence" value="ECO:0007669"/>
    <property type="project" value="TreeGrafter"/>
</dbReference>
<dbReference type="KEGG" id="ock:EXM22_06305"/>
<dbReference type="PROSITE" id="PS51192">
    <property type="entry name" value="HELICASE_ATP_BIND_1"/>
    <property type="match status" value="1"/>
</dbReference>
<dbReference type="Pfam" id="PF21010">
    <property type="entry name" value="HA2_C"/>
    <property type="match status" value="1"/>
</dbReference>
<dbReference type="InterPro" id="IPR011545">
    <property type="entry name" value="DEAD/DEAH_box_helicase_dom"/>
</dbReference>
<evidence type="ECO:0000256" key="5">
    <source>
        <dbReference type="SAM" id="Coils"/>
    </source>
</evidence>
<keyword evidence="1" id="KW-0547">Nucleotide-binding</keyword>
<evidence type="ECO:0000259" key="6">
    <source>
        <dbReference type="PROSITE" id="PS51192"/>
    </source>
</evidence>
<feature type="domain" description="Helicase C-terminal" evidence="7">
    <location>
        <begin position="295"/>
        <end position="458"/>
    </location>
</feature>
<dbReference type="Pfam" id="PF07717">
    <property type="entry name" value="OB_NTP_bind"/>
    <property type="match status" value="1"/>
</dbReference>
<dbReference type="PROSITE" id="PS51194">
    <property type="entry name" value="HELICASE_CTER"/>
    <property type="match status" value="1"/>
</dbReference>
<dbReference type="GO" id="GO:0016787">
    <property type="term" value="F:hydrolase activity"/>
    <property type="evidence" value="ECO:0007669"/>
    <property type="project" value="UniProtKB-KW"/>
</dbReference>
<evidence type="ECO:0000256" key="2">
    <source>
        <dbReference type="ARBA" id="ARBA00022801"/>
    </source>
</evidence>
<protein>
    <submittedName>
        <fullName evidence="8">ATP-dependent RNA helicase HrpA</fullName>
        <ecNumber evidence="8">3.6.4.13</ecNumber>
    </submittedName>
</protein>
<evidence type="ECO:0000256" key="3">
    <source>
        <dbReference type="ARBA" id="ARBA00022806"/>
    </source>
</evidence>
<dbReference type="SUPFAM" id="SSF52540">
    <property type="entry name" value="P-loop containing nucleoside triphosphate hydrolases"/>
    <property type="match status" value="1"/>
</dbReference>
<dbReference type="FunFam" id="1.20.120.1080:FF:000005">
    <property type="entry name" value="ATP-dependent helicase HrpA"/>
    <property type="match status" value="1"/>
</dbReference>
<reference evidence="8 9" key="1">
    <citation type="submission" date="2019-02" db="EMBL/GenBank/DDBJ databases">
        <title>Complete Genome Sequence and Methylome Analysis of free living Spirochaetas.</title>
        <authorList>
            <person name="Fomenkov A."/>
            <person name="Dubinina G."/>
            <person name="Leshcheva N."/>
            <person name="Mikheeva N."/>
            <person name="Grabovich M."/>
            <person name="Vincze T."/>
            <person name="Roberts R.J."/>
        </authorList>
    </citation>
    <scope>NUCLEOTIDE SEQUENCE [LARGE SCALE GENOMIC DNA]</scope>
    <source>
        <strain evidence="8 9">K2</strain>
    </source>
</reference>
<keyword evidence="9" id="KW-1185">Reference proteome</keyword>
<dbReference type="CDD" id="cd18791">
    <property type="entry name" value="SF2_C_RHA"/>
    <property type="match status" value="1"/>
</dbReference>
<dbReference type="InterPro" id="IPR014001">
    <property type="entry name" value="Helicase_ATP-bd"/>
</dbReference>
<evidence type="ECO:0000313" key="9">
    <source>
        <dbReference type="Proteomes" id="UP000324209"/>
    </source>
</evidence>
<dbReference type="EMBL" id="CP036150">
    <property type="protein sequence ID" value="QEN07617.1"/>
    <property type="molecule type" value="Genomic_DNA"/>
</dbReference>
<dbReference type="Pfam" id="PF00271">
    <property type="entry name" value="Helicase_C"/>
    <property type="match status" value="1"/>
</dbReference>
<dbReference type="GO" id="GO:0003724">
    <property type="term" value="F:RNA helicase activity"/>
    <property type="evidence" value="ECO:0007669"/>
    <property type="project" value="UniProtKB-EC"/>
</dbReference>
<keyword evidence="4" id="KW-0067">ATP-binding</keyword>
<evidence type="ECO:0000256" key="4">
    <source>
        <dbReference type="ARBA" id="ARBA00022840"/>
    </source>
</evidence>
<evidence type="ECO:0000256" key="1">
    <source>
        <dbReference type="ARBA" id="ARBA00022741"/>
    </source>
</evidence>
<feature type="domain" description="Helicase ATP-binding" evidence="6">
    <location>
        <begin position="104"/>
        <end position="267"/>
    </location>
</feature>
<proteinExistence type="predicted"/>
<dbReference type="InterPro" id="IPR010222">
    <property type="entry name" value="RNA_helicase_HrpA"/>
</dbReference>
<keyword evidence="3 8" id="KW-0347">Helicase</keyword>
<gene>
    <name evidence="8" type="primary">hrpA</name>
    <name evidence="8" type="ORF">EXM22_06305</name>
</gene>
<dbReference type="Pfam" id="PF00270">
    <property type="entry name" value="DEAD"/>
    <property type="match status" value="1"/>
</dbReference>
<evidence type="ECO:0000259" key="7">
    <source>
        <dbReference type="PROSITE" id="PS51194"/>
    </source>
</evidence>
<accession>A0A5C1QJF4</accession>
<dbReference type="Pfam" id="PF11898">
    <property type="entry name" value="DUF3418"/>
    <property type="match status" value="1"/>
</dbReference>
<dbReference type="InterPro" id="IPR011709">
    <property type="entry name" value="DEAD-box_helicase_OB_fold"/>
</dbReference>
<keyword evidence="5" id="KW-0175">Coiled coil</keyword>
<dbReference type="Proteomes" id="UP000324209">
    <property type="component" value="Chromosome"/>
</dbReference>
<dbReference type="InterPro" id="IPR001650">
    <property type="entry name" value="Helicase_C-like"/>
</dbReference>
<keyword evidence="2 8" id="KW-0378">Hydrolase</keyword>
<dbReference type="InterPro" id="IPR024590">
    <property type="entry name" value="HrpA_C"/>
</dbReference>
<sequence length="1324" mass="152104">MSDFDKTSSHGKRAKKQNGKVINPLIIPLQRDLKRVRGCDFHSLRRDLYRLEKKTELMEDSQELISFKGKIQSSLEEKQRRLLRKTRYNWNPDLPITSRKDEIIKTIRDHQVVVLAGETGSGKTTQIPKFCMAAGRGIEGKIGCTQPRRIAALTVAERIAQELGEPVGQSVGYKIRFQDKDKASSTIKIMTDGILLAETQRDAFLNEYDTLIIDEAHERSLNIDFILGYLRQLLKKRKDLKLVITSATIDTKKFSQAFDNAPVIEVSGRTYPVEVRYDKEDYSEEGSLAERAATAANRLISRDSQGDLLIFMPTEQDIRECCDILSGQQKGALILPLYARLSSSDQKKVFASSGNRKIIVSTNVAETSLTIPGIKYVIDTGMARLAQYYPSTGTFALPVMAISRSSADQRKGRCGRVENGICVRLYTEEDFESRQEFTPAEILRTNLAEVILRMLSLKLGDPGAFPFIDPPTSTGISDGYKTLLELAAVEKKGGGKNQSYTLTHLGRTMASMPIDPRLARVILEASKERCLEDVLIIASSLNVHDPRERPQDKAGSADQAHAKFRHDESDFMTRLNIWRYFEKNYDTTKTGHLRKFCKENYISFRRMREWQDIFRQLKQQLEEKGNKVRAYEGNEENYLPSIHRSILSGFLSHIALRKEKVYYRATRNRELMIFPGSGLFGGKRAGDWIVCGEIVKTSKLFGRIVANIDPAWLEDLGAHLVTESYHSPVWSQDKGTVIAVRQKRLFGFIIAEGTVPYGPVNPGEATDLMIRGAFLEGAIRDIESFPFLEKNRSLIDSIMNMENKIRRRNLLVTDEELFLIYKQRLGNQVYDLGLLEKLLREKGPDYLIISEAELLKEQADHNILAQFPDTLSIGNVDVSVEYNFEPGKDEDGVTLQIPLQEATKVQPTQLDWVIPGLHRDRITALIKGLPKKTRKQLTPVNATVDEIIKNMELQDDQRLTRALSEFIYKEWGINVPLDDWDESALPEHLKIRIAVTDERGQVIESARDTEVLFKKHEATIDSRVLKNSRKEWERSGIKSWDFETLPEEISKTAKKGVLFRLFPALKDCGDDSAAIVLLEDKEEAADIHHKGVALLLRLSFAKEVRSFKQELANEFPFQDGAAYLGGLKELERQIWNRVFLDIASKPVRKEKAFQSLVKKTAPELYQRAEILYKQTKLIIQEFKSIRLFLSQAQRKGRAMKYIESRRQELEELIPKNFIELYPSEKLNELIRYMKLIRIRTEKGILDPVKDEEREARFRRYWNRYEKIVLGLPEWISPERRCEVDALWWYFQEYKIFLFAQEMKTKEKVSDERIEKRVENLQVML</sequence>
<dbReference type="GO" id="GO:0005524">
    <property type="term" value="F:ATP binding"/>
    <property type="evidence" value="ECO:0007669"/>
    <property type="project" value="UniProtKB-KW"/>
</dbReference>
<dbReference type="NCBIfam" id="TIGR01967">
    <property type="entry name" value="DEAH_box_HrpA"/>
    <property type="match status" value="1"/>
</dbReference>
<dbReference type="SMART" id="SM00490">
    <property type="entry name" value="HELICc"/>
    <property type="match status" value="1"/>
</dbReference>
<evidence type="ECO:0000313" key="8">
    <source>
        <dbReference type="EMBL" id="QEN07617.1"/>
    </source>
</evidence>
<dbReference type="SMART" id="SM00847">
    <property type="entry name" value="HA2"/>
    <property type="match status" value="1"/>
</dbReference>
<dbReference type="SMART" id="SM00487">
    <property type="entry name" value="DEXDc"/>
    <property type="match status" value="1"/>
</dbReference>
<name>A0A5C1QJF4_9SPIO</name>
<dbReference type="InterPro" id="IPR027417">
    <property type="entry name" value="P-loop_NTPase"/>
</dbReference>
<dbReference type="EC" id="3.6.4.13" evidence="8"/>
<dbReference type="Gene3D" id="1.20.120.1080">
    <property type="match status" value="1"/>
</dbReference>
<organism evidence="8 9">
    <name type="scientific">Oceanispirochaeta crateris</name>
    <dbReference type="NCBI Taxonomy" id="2518645"/>
    <lineage>
        <taxon>Bacteria</taxon>
        <taxon>Pseudomonadati</taxon>
        <taxon>Spirochaetota</taxon>
        <taxon>Spirochaetia</taxon>
        <taxon>Spirochaetales</taxon>
        <taxon>Spirochaetaceae</taxon>
        <taxon>Oceanispirochaeta</taxon>
    </lineage>
</organism>
<dbReference type="PANTHER" id="PTHR18934:SF99">
    <property type="entry name" value="ATP-DEPENDENT RNA HELICASE DHX37-RELATED"/>
    <property type="match status" value="1"/>
</dbReference>